<protein>
    <submittedName>
        <fullName evidence="1">Uncharacterized protein</fullName>
    </submittedName>
</protein>
<name>A0A0G1VAX6_9BACT</name>
<feature type="non-terminal residue" evidence="1">
    <location>
        <position position="23"/>
    </location>
</feature>
<reference evidence="1 2" key="1">
    <citation type="journal article" date="2015" name="Nature">
        <title>rRNA introns, odd ribosomes, and small enigmatic genomes across a large radiation of phyla.</title>
        <authorList>
            <person name="Brown C.T."/>
            <person name="Hug L.A."/>
            <person name="Thomas B.C."/>
            <person name="Sharon I."/>
            <person name="Castelle C.J."/>
            <person name="Singh A."/>
            <person name="Wilkins M.J."/>
            <person name="Williams K.H."/>
            <person name="Banfield J.F."/>
        </authorList>
    </citation>
    <scope>NUCLEOTIDE SEQUENCE [LARGE SCALE GENOMIC DNA]</scope>
</reference>
<proteinExistence type="predicted"/>
<comment type="caution">
    <text evidence="1">The sequence shown here is derived from an EMBL/GenBank/DDBJ whole genome shotgun (WGS) entry which is preliminary data.</text>
</comment>
<evidence type="ECO:0000313" key="2">
    <source>
        <dbReference type="Proteomes" id="UP000034682"/>
    </source>
</evidence>
<gene>
    <name evidence="1" type="ORF">UY02_C0054G0008</name>
</gene>
<evidence type="ECO:0000313" key="1">
    <source>
        <dbReference type="EMBL" id="KKU75353.1"/>
    </source>
</evidence>
<accession>A0A0G1VAX6</accession>
<sequence>MNPEETIEIAGQVIREFFLRLGV</sequence>
<dbReference type="Proteomes" id="UP000034682">
    <property type="component" value="Unassembled WGS sequence"/>
</dbReference>
<organism evidence="1 2">
    <name type="scientific">Candidatus Giovannonibacteria bacterium GW2011_GWB1_47_6b</name>
    <dbReference type="NCBI Taxonomy" id="1618655"/>
    <lineage>
        <taxon>Bacteria</taxon>
        <taxon>Candidatus Giovannoniibacteriota</taxon>
    </lineage>
</organism>
<dbReference type="AlphaFoldDB" id="A0A0G1VAX6"/>
<dbReference type="EMBL" id="LCOK01000054">
    <property type="protein sequence ID" value="KKU75353.1"/>
    <property type="molecule type" value="Genomic_DNA"/>
</dbReference>